<name>A0ABP6KYR0_9ACTN</name>
<sequence length="397" mass="42559">MSGSDLLLGRLTLRETYSLAENVTGDGRTMSLEGKEVVGLVSRTELLERMEGALGLVGALVPARWTQKPERNGFYTITTASADYTDRAGQGVAWVTWKVSMRRHGADSDIDLESRLTGARRANDHALSGERWHAPPPGHYALHTGATLPGTMTRATTDGPMTVYRGVPAGVSPRWGCAVGDYLRGRARILSAGYERVGTGYRVDAAAWEVSNGLVRVRPLAVGGSIEVASYTGGVWRPRAWWVDVGGTQIARFESATVLRNEPEQVILRLVEHRSPVGRTVLDLTLRRGSRTVEGYLQRGDAGPLSVYLATAETLTDGTSYVVRASDDVDGNRVTAGSARHFTPHASGGMTRPAATAMDFYLGTVVGGSAAAPGDTAIHLRDQYIGALPETTAAVRR</sequence>
<dbReference type="Proteomes" id="UP001499930">
    <property type="component" value="Unassembled WGS sequence"/>
</dbReference>
<gene>
    <name evidence="1" type="ORF">GCM10017559_61580</name>
</gene>
<dbReference type="EMBL" id="BAAAWD010000016">
    <property type="protein sequence ID" value="GAA3027197.1"/>
    <property type="molecule type" value="Genomic_DNA"/>
</dbReference>
<protein>
    <submittedName>
        <fullName evidence="1">Uncharacterized protein</fullName>
    </submittedName>
</protein>
<evidence type="ECO:0000313" key="2">
    <source>
        <dbReference type="Proteomes" id="UP001499930"/>
    </source>
</evidence>
<reference evidence="2" key="1">
    <citation type="journal article" date="2019" name="Int. J. Syst. Evol. Microbiol.">
        <title>The Global Catalogue of Microorganisms (GCM) 10K type strain sequencing project: providing services to taxonomists for standard genome sequencing and annotation.</title>
        <authorList>
            <consortium name="The Broad Institute Genomics Platform"/>
            <consortium name="The Broad Institute Genome Sequencing Center for Infectious Disease"/>
            <person name="Wu L."/>
            <person name="Ma J."/>
        </authorList>
    </citation>
    <scope>NUCLEOTIDE SEQUENCE [LARGE SCALE GENOMIC DNA]</scope>
    <source>
        <strain evidence="2">JCM 3106</strain>
    </source>
</reference>
<proteinExistence type="predicted"/>
<keyword evidence="2" id="KW-1185">Reference proteome</keyword>
<comment type="caution">
    <text evidence="1">The sequence shown here is derived from an EMBL/GenBank/DDBJ whole genome shotgun (WGS) entry which is preliminary data.</text>
</comment>
<accession>A0ABP6KYR0</accession>
<dbReference type="RefSeq" id="WP_344901903.1">
    <property type="nucleotide sequence ID" value="NZ_BAAAWD010000016.1"/>
</dbReference>
<evidence type="ECO:0000313" key="1">
    <source>
        <dbReference type="EMBL" id="GAA3027197.1"/>
    </source>
</evidence>
<organism evidence="1 2">
    <name type="scientific">Streptosporangium longisporum</name>
    <dbReference type="NCBI Taxonomy" id="46187"/>
    <lineage>
        <taxon>Bacteria</taxon>
        <taxon>Bacillati</taxon>
        <taxon>Actinomycetota</taxon>
        <taxon>Actinomycetes</taxon>
        <taxon>Streptosporangiales</taxon>
        <taxon>Streptosporangiaceae</taxon>
        <taxon>Streptosporangium</taxon>
    </lineage>
</organism>